<organism evidence="3 4">
    <name type="scientific">Ruminococcus flavefaciens</name>
    <dbReference type="NCBI Taxonomy" id="1265"/>
    <lineage>
        <taxon>Bacteria</taxon>
        <taxon>Bacillati</taxon>
        <taxon>Bacillota</taxon>
        <taxon>Clostridia</taxon>
        <taxon>Eubacteriales</taxon>
        <taxon>Oscillospiraceae</taxon>
        <taxon>Ruminococcus</taxon>
    </lineage>
</organism>
<dbReference type="RefSeq" id="WP_242978575.1">
    <property type="nucleotide sequence ID" value="NZ_QGDI01000003.1"/>
</dbReference>
<dbReference type="CDD" id="cd00077">
    <property type="entry name" value="HDc"/>
    <property type="match status" value="1"/>
</dbReference>
<feature type="transmembrane region" description="Helical" evidence="1">
    <location>
        <begin position="6"/>
        <end position="23"/>
    </location>
</feature>
<evidence type="ECO:0000259" key="2">
    <source>
        <dbReference type="PROSITE" id="PS51832"/>
    </source>
</evidence>
<evidence type="ECO:0000256" key="1">
    <source>
        <dbReference type="SAM" id="Phobius"/>
    </source>
</evidence>
<keyword evidence="1" id="KW-0812">Transmembrane</keyword>
<dbReference type="InterPro" id="IPR003607">
    <property type="entry name" value="HD/PDEase_dom"/>
</dbReference>
<dbReference type="PROSITE" id="PS51832">
    <property type="entry name" value="HD_GYP"/>
    <property type="match status" value="1"/>
</dbReference>
<dbReference type="PANTHER" id="PTHR43155">
    <property type="entry name" value="CYCLIC DI-GMP PHOSPHODIESTERASE PA4108-RELATED"/>
    <property type="match status" value="1"/>
</dbReference>
<dbReference type="Gene3D" id="1.10.3210.10">
    <property type="entry name" value="Hypothetical protein af1432"/>
    <property type="match status" value="1"/>
</dbReference>
<evidence type="ECO:0000313" key="4">
    <source>
        <dbReference type="Proteomes" id="UP000245720"/>
    </source>
</evidence>
<dbReference type="EMBL" id="QGDI01000003">
    <property type="protein sequence ID" value="PWJ14210.1"/>
    <property type="molecule type" value="Genomic_DNA"/>
</dbReference>
<keyword evidence="1" id="KW-0472">Membrane</keyword>
<dbReference type="InterPro" id="IPR037522">
    <property type="entry name" value="HD_GYP_dom"/>
</dbReference>
<gene>
    <name evidence="3" type="ORF">IE37_01145</name>
</gene>
<dbReference type="Pfam" id="PF13487">
    <property type="entry name" value="HD_5"/>
    <property type="match status" value="1"/>
</dbReference>
<sequence>MNILIYAMLTVGIIQMIVNIWKYTQFLRSLRDVLSAGRGRVRIWKYVALVLLIFFLLGYLLVTFKGKPDIIIAGILFGGSIFVAIMLTITFMLMSRTKERSIDIAEVLIGVIDARDPNLNGHSRHVQNLTMLLYEYIPSPKKKLINPVSLEYAALMHDVGKLGIPEIILNKPDKLTDEEWQVMKKHPEIGVKILEPLKSFRHVFPWILYHHEHIDGTGYHGLKGWRIPYASRIIAIADTYSAITMKRSYKEPRSHDEALAIMQSVAGTQLDSDLVEIFCNIPKNKVLACKPEKVDFDIGDSTNQILSEQSSDKQ</sequence>
<comment type="caution">
    <text evidence="3">The sequence shown here is derived from an EMBL/GenBank/DDBJ whole genome shotgun (WGS) entry which is preliminary data.</text>
</comment>
<dbReference type="SMART" id="SM00471">
    <property type="entry name" value="HDc"/>
    <property type="match status" value="1"/>
</dbReference>
<proteinExistence type="predicted"/>
<reference evidence="3 4" key="1">
    <citation type="submission" date="2018-05" db="EMBL/GenBank/DDBJ databases">
        <title>The Hungate 1000. A catalogue of reference genomes from the rumen microbiome.</title>
        <authorList>
            <person name="Kelly W."/>
        </authorList>
    </citation>
    <scope>NUCLEOTIDE SEQUENCE [LARGE SCALE GENOMIC DNA]</scope>
    <source>
        <strain evidence="3 4">SAb67</strain>
    </source>
</reference>
<accession>A0A315Y2K7</accession>
<dbReference type="PANTHER" id="PTHR43155:SF2">
    <property type="entry name" value="CYCLIC DI-GMP PHOSPHODIESTERASE PA4108"/>
    <property type="match status" value="1"/>
</dbReference>
<name>A0A315Y2K7_RUMFL</name>
<dbReference type="Proteomes" id="UP000245720">
    <property type="component" value="Unassembled WGS sequence"/>
</dbReference>
<feature type="transmembrane region" description="Helical" evidence="1">
    <location>
        <begin position="70"/>
        <end position="94"/>
    </location>
</feature>
<dbReference type="SUPFAM" id="SSF109604">
    <property type="entry name" value="HD-domain/PDEase-like"/>
    <property type="match status" value="1"/>
</dbReference>
<feature type="transmembrane region" description="Helical" evidence="1">
    <location>
        <begin position="43"/>
        <end position="64"/>
    </location>
</feature>
<feature type="domain" description="HD-GYP" evidence="2">
    <location>
        <begin position="97"/>
        <end position="294"/>
    </location>
</feature>
<dbReference type="AlphaFoldDB" id="A0A315Y2K7"/>
<keyword evidence="1" id="KW-1133">Transmembrane helix</keyword>
<evidence type="ECO:0000313" key="3">
    <source>
        <dbReference type="EMBL" id="PWJ14210.1"/>
    </source>
</evidence>
<protein>
    <submittedName>
        <fullName evidence="3">HD domain-containing protein</fullName>
    </submittedName>
</protein>